<evidence type="ECO:0000313" key="1">
    <source>
        <dbReference type="EMBL" id="ARP99979.1"/>
    </source>
</evidence>
<organism evidence="1 2">
    <name type="scientific">Pseudorhodoplanes sinuspersici</name>
    <dbReference type="NCBI Taxonomy" id="1235591"/>
    <lineage>
        <taxon>Bacteria</taxon>
        <taxon>Pseudomonadati</taxon>
        <taxon>Pseudomonadota</taxon>
        <taxon>Alphaproteobacteria</taxon>
        <taxon>Hyphomicrobiales</taxon>
        <taxon>Pseudorhodoplanes</taxon>
    </lineage>
</organism>
<protein>
    <submittedName>
        <fullName evidence="1">Uncharacterized protein</fullName>
    </submittedName>
</protein>
<dbReference type="OrthoDB" id="8127006at2"/>
<gene>
    <name evidence="1" type="ORF">CAK95_13460</name>
</gene>
<dbReference type="AlphaFoldDB" id="A0A1W6ZRH0"/>
<keyword evidence="2" id="KW-1185">Reference proteome</keyword>
<reference evidence="1 2" key="1">
    <citation type="submission" date="2017-05" db="EMBL/GenBank/DDBJ databases">
        <title>Full genome sequence of Pseudorhodoplanes sinuspersici.</title>
        <authorList>
            <person name="Dastgheib S.M.M."/>
            <person name="Shavandi M."/>
            <person name="Tirandaz H."/>
        </authorList>
    </citation>
    <scope>NUCLEOTIDE SEQUENCE [LARGE SCALE GENOMIC DNA]</scope>
    <source>
        <strain evidence="1 2">RIPI110</strain>
    </source>
</reference>
<proteinExistence type="predicted"/>
<dbReference type="KEGG" id="psin:CAK95_13460"/>
<accession>A0A1W6ZRH0</accession>
<dbReference type="RefSeq" id="WP_086088382.1">
    <property type="nucleotide sequence ID" value="NZ_CP021112.1"/>
</dbReference>
<dbReference type="EMBL" id="CP021112">
    <property type="protein sequence ID" value="ARP99979.1"/>
    <property type="molecule type" value="Genomic_DNA"/>
</dbReference>
<dbReference type="STRING" id="1235591.CAK95_13460"/>
<evidence type="ECO:0000313" key="2">
    <source>
        <dbReference type="Proteomes" id="UP000194137"/>
    </source>
</evidence>
<dbReference type="InterPro" id="IPR025557">
    <property type="entry name" value="DUF4282"/>
</dbReference>
<dbReference type="Proteomes" id="UP000194137">
    <property type="component" value="Chromosome"/>
</dbReference>
<name>A0A1W6ZRH0_9HYPH</name>
<dbReference type="Pfam" id="PF14110">
    <property type="entry name" value="DUF4282"/>
    <property type="match status" value="1"/>
</dbReference>
<sequence>MMNLNDLIQWDRFITPTVIRIFYWMALGAIVLSGLSFLFSAFGLMAVNFFAGVFLLIASILYVCAGIVFVRIVCELVMVVFRINDHLGAIRDQGEKI</sequence>